<evidence type="ECO:0000259" key="1">
    <source>
        <dbReference type="PROSITE" id="PS51750"/>
    </source>
</evidence>
<gene>
    <name evidence="2" type="ORF">AMD02_14415</name>
</gene>
<dbReference type="GO" id="GO:0003677">
    <property type="term" value="F:DNA binding"/>
    <property type="evidence" value="ECO:0007669"/>
    <property type="project" value="InterPro"/>
</dbReference>
<organism evidence="2">
    <name type="scientific">Halalkalibacterium halodurans</name>
    <name type="common">Bacillus halodurans</name>
    <dbReference type="NCBI Taxonomy" id="86665"/>
    <lineage>
        <taxon>Bacteria</taxon>
        <taxon>Bacillati</taxon>
        <taxon>Bacillota</taxon>
        <taxon>Bacilli</taxon>
        <taxon>Bacillales</taxon>
        <taxon>Bacillaceae</taxon>
        <taxon>Halalkalibacterium (ex Joshi et al. 2022)</taxon>
    </lineage>
</organism>
<evidence type="ECO:0000313" key="2">
    <source>
        <dbReference type="EMBL" id="KOO39908.1"/>
    </source>
</evidence>
<dbReference type="Pfam" id="PF03374">
    <property type="entry name" value="ANT"/>
    <property type="match status" value="1"/>
</dbReference>
<dbReference type="PROSITE" id="PS51750">
    <property type="entry name" value="BRO_N"/>
    <property type="match status" value="1"/>
</dbReference>
<sequence length="260" mass="29949">MQQLQKVFSYQEAEVRTVLINDEIWFVAKDVCQVLGLSNPSKALMALKNNAKTTITLSYSGSNYKTQALVINEAGLYRLIFKSRKAEAVKFSDWVTEEVLPSIRKTGAYQVEAAPAPSYMIEDPIERAKQWIKEQEKVRLLEQRAAEYEEKANYVDQILLSRKTMTTTQIAKDYGMSAQRLNQILKEEGIQYKLRGQWLLKAAYHDKGYTKSRTVDIRRSDGRADIAINTEWTQEGRLFIHKVLTSRGYVALMDREEQHA</sequence>
<dbReference type="PANTHER" id="PTHR36180">
    <property type="entry name" value="DNA-BINDING PROTEIN-RELATED-RELATED"/>
    <property type="match status" value="1"/>
</dbReference>
<dbReference type="InterPro" id="IPR005039">
    <property type="entry name" value="Ant_C"/>
</dbReference>
<feature type="domain" description="Bro-N" evidence="1">
    <location>
        <begin position="1"/>
        <end position="107"/>
    </location>
</feature>
<accession>A0A0M0KNE5</accession>
<comment type="caution">
    <text evidence="2">The sequence shown here is derived from an EMBL/GenBank/DDBJ whole genome shotgun (WGS) entry which is preliminary data.</text>
</comment>
<dbReference type="InterPro" id="IPR003497">
    <property type="entry name" value="BRO_N_domain"/>
</dbReference>
<dbReference type="AlphaFoldDB" id="A0A0M0KNE5"/>
<protein>
    <recommendedName>
        <fullName evidence="1">Bro-N domain-containing protein</fullName>
    </recommendedName>
</protein>
<proteinExistence type="predicted"/>
<dbReference type="RefSeq" id="WP_053431756.1">
    <property type="nucleotide sequence ID" value="NZ_LILD02000002.1"/>
</dbReference>
<dbReference type="PANTHER" id="PTHR36180:SF2">
    <property type="entry name" value="BRO FAMILY PROTEIN"/>
    <property type="match status" value="1"/>
</dbReference>
<dbReference type="Pfam" id="PF02498">
    <property type="entry name" value="Bro-N"/>
    <property type="match status" value="1"/>
</dbReference>
<dbReference type="SMART" id="SM01040">
    <property type="entry name" value="Bro-N"/>
    <property type="match status" value="1"/>
</dbReference>
<reference evidence="2" key="1">
    <citation type="submission" date="2015-08" db="EMBL/GenBank/DDBJ databases">
        <title>Complete DNA Sequence of Pseudomonas syringae pv. actinidiae, the Causal Agent of Kiwifruit Canker Disease.</title>
        <authorList>
            <person name="Rikkerink E.H.A."/>
            <person name="Fineran P.C."/>
        </authorList>
    </citation>
    <scope>NUCLEOTIDE SEQUENCE</scope>
    <source>
        <strain evidence="2">DSM 13666</strain>
    </source>
</reference>
<dbReference type="PATRIC" id="fig|136160.3.peg.3346"/>
<dbReference type="EMBL" id="LILD01000001">
    <property type="protein sequence ID" value="KOO39908.1"/>
    <property type="molecule type" value="Genomic_DNA"/>
</dbReference>
<name>A0A0M0KNE5_ALKHA</name>